<name>J9BIM8_WUCBA</name>
<dbReference type="Proteomes" id="UP000004810">
    <property type="component" value="Unassembled WGS sequence"/>
</dbReference>
<dbReference type="EMBL" id="ADBV01000446">
    <property type="protein sequence ID" value="EJW87255.1"/>
    <property type="molecule type" value="Genomic_DNA"/>
</dbReference>
<protein>
    <submittedName>
        <fullName evidence="1">Uncharacterized protein</fullName>
    </submittedName>
</protein>
<reference evidence="2" key="1">
    <citation type="submission" date="2012-08" db="EMBL/GenBank/DDBJ databases">
        <title>The Genome Sequence of Wuchereria bancrofti.</title>
        <authorList>
            <person name="Nutman T.B."/>
            <person name="Fink D.L."/>
            <person name="Russ C."/>
            <person name="Young S."/>
            <person name="Zeng Q."/>
            <person name="Koehrsen M."/>
            <person name="Alvarado L."/>
            <person name="Berlin A."/>
            <person name="Chapman S.B."/>
            <person name="Chen Z."/>
            <person name="Freedman E."/>
            <person name="Gellesch M."/>
            <person name="Goldberg J."/>
            <person name="Griggs A."/>
            <person name="Gujja S."/>
            <person name="Heilman E.R."/>
            <person name="Heiman D."/>
            <person name="Hepburn T."/>
            <person name="Howarth C."/>
            <person name="Jen D."/>
            <person name="Larson L."/>
            <person name="Lewis B."/>
            <person name="Mehta T."/>
            <person name="Park D."/>
            <person name="Pearson M."/>
            <person name="Roberts A."/>
            <person name="Saif S."/>
            <person name="Shea T."/>
            <person name="Shenoy N."/>
            <person name="Sisk P."/>
            <person name="Stolte C."/>
            <person name="Sykes S."/>
            <person name="Walk T."/>
            <person name="White J."/>
            <person name="Yandava C."/>
            <person name="Haas B."/>
            <person name="Henn M.R."/>
            <person name="Nusbaum C."/>
            <person name="Birren B."/>
        </authorList>
    </citation>
    <scope>NUCLEOTIDE SEQUENCE [LARGE SCALE GENOMIC DNA]</scope>
    <source>
        <strain evidence="2">NA</strain>
    </source>
</reference>
<feature type="non-terminal residue" evidence="1">
    <location>
        <position position="1"/>
    </location>
</feature>
<proteinExistence type="predicted"/>
<gene>
    <name evidence="1" type="ORF">WUBG_01834</name>
</gene>
<sequence>GFTILENRDTDPNILCFLHDTGLMEFSKVVVALWMAYLHTCPFESRVTE</sequence>
<dbReference type="AlphaFoldDB" id="J9BIM8"/>
<comment type="caution">
    <text evidence="1">The sequence shown here is derived from an EMBL/GenBank/DDBJ whole genome shotgun (WGS) entry which is preliminary data.</text>
</comment>
<accession>J9BIM8</accession>
<evidence type="ECO:0000313" key="2">
    <source>
        <dbReference type="Proteomes" id="UP000004810"/>
    </source>
</evidence>
<organism evidence="1 2">
    <name type="scientific">Wuchereria bancrofti</name>
    <dbReference type="NCBI Taxonomy" id="6293"/>
    <lineage>
        <taxon>Eukaryota</taxon>
        <taxon>Metazoa</taxon>
        <taxon>Ecdysozoa</taxon>
        <taxon>Nematoda</taxon>
        <taxon>Chromadorea</taxon>
        <taxon>Rhabditida</taxon>
        <taxon>Spirurina</taxon>
        <taxon>Spiruromorpha</taxon>
        <taxon>Filarioidea</taxon>
        <taxon>Onchocercidae</taxon>
        <taxon>Wuchereria</taxon>
    </lineage>
</organism>
<evidence type="ECO:0000313" key="1">
    <source>
        <dbReference type="EMBL" id="EJW87255.1"/>
    </source>
</evidence>